<dbReference type="Proteomes" id="UP001153076">
    <property type="component" value="Unassembled WGS sequence"/>
</dbReference>
<reference evidence="1" key="1">
    <citation type="submission" date="2022-04" db="EMBL/GenBank/DDBJ databases">
        <title>Carnegiea gigantea Genome sequencing and assembly v2.</title>
        <authorList>
            <person name="Copetti D."/>
            <person name="Sanderson M.J."/>
            <person name="Burquez A."/>
            <person name="Wojciechowski M.F."/>
        </authorList>
    </citation>
    <scope>NUCLEOTIDE SEQUENCE</scope>
    <source>
        <strain evidence="1">SGP5-SGP5p</strain>
        <tissue evidence="1">Aerial part</tissue>
    </source>
</reference>
<comment type="caution">
    <text evidence="1">The sequence shown here is derived from an EMBL/GenBank/DDBJ whole genome shotgun (WGS) entry which is preliminary data.</text>
</comment>
<protein>
    <submittedName>
        <fullName evidence="1">Uncharacterized protein</fullName>
    </submittedName>
</protein>
<name>A0A9Q1GIF6_9CARY</name>
<proteinExistence type="predicted"/>
<dbReference type="EMBL" id="JAKOGI010004006">
    <property type="protein sequence ID" value="KAJ8420014.1"/>
    <property type="molecule type" value="Genomic_DNA"/>
</dbReference>
<accession>A0A9Q1GIF6</accession>
<gene>
    <name evidence="1" type="ORF">Cgig2_016914</name>
</gene>
<dbReference type="OrthoDB" id="1752268at2759"/>
<keyword evidence="2" id="KW-1185">Reference proteome</keyword>
<organism evidence="1 2">
    <name type="scientific">Carnegiea gigantea</name>
    <dbReference type="NCBI Taxonomy" id="171969"/>
    <lineage>
        <taxon>Eukaryota</taxon>
        <taxon>Viridiplantae</taxon>
        <taxon>Streptophyta</taxon>
        <taxon>Embryophyta</taxon>
        <taxon>Tracheophyta</taxon>
        <taxon>Spermatophyta</taxon>
        <taxon>Magnoliopsida</taxon>
        <taxon>eudicotyledons</taxon>
        <taxon>Gunneridae</taxon>
        <taxon>Pentapetalae</taxon>
        <taxon>Caryophyllales</taxon>
        <taxon>Cactineae</taxon>
        <taxon>Cactaceae</taxon>
        <taxon>Cactoideae</taxon>
        <taxon>Echinocereeae</taxon>
        <taxon>Carnegiea</taxon>
    </lineage>
</organism>
<sequence>MSTMADAITRQVFEQVKRAVEVAGLAKPLPPLQYPLVHEREPSTGRKGCHPFSPWSVAVRSRGQGTSNVAPIPPMTAPPRPQNARKYYEFYEQRGHTTIECRELKKVLHELADKGQIDRFLKKGPRFLRQEQEPAPPPPWDKERSTEVVATITGGYVEEITRSAWKAQLRSVQQVLTVEQGSCLTAPAMVFGGKGAPPFASPHNDPVVVEMKIASASVR</sequence>
<evidence type="ECO:0000313" key="2">
    <source>
        <dbReference type="Proteomes" id="UP001153076"/>
    </source>
</evidence>
<evidence type="ECO:0000313" key="1">
    <source>
        <dbReference type="EMBL" id="KAJ8420014.1"/>
    </source>
</evidence>
<dbReference type="AlphaFoldDB" id="A0A9Q1GIF6"/>